<dbReference type="SUPFAM" id="SSF53187">
    <property type="entry name" value="Zn-dependent exopeptidases"/>
    <property type="match status" value="1"/>
</dbReference>
<evidence type="ECO:0000313" key="7">
    <source>
        <dbReference type="EMBL" id="KPM48143.1"/>
    </source>
</evidence>
<evidence type="ECO:0000256" key="3">
    <source>
        <dbReference type="ARBA" id="ARBA00022801"/>
    </source>
</evidence>
<dbReference type="Pfam" id="PF07687">
    <property type="entry name" value="M20_dimer"/>
    <property type="match status" value="1"/>
</dbReference>
<dbReference type="InterPro" id="IPR036264">
    <property type="entry name" value="Bact_exopeptidase_dim_dom"/>
</dbReference>
<keyword evidence="8" id="KW-1185">Reference proteome</keyword>
<dbReference type="Proteomes" id="UP000050454">
    <property type="component" value="Unassembled WGS sequence"/>
</dbReference>
<dbReference type="InterPro" id="IPR001261">
    <property type="entry name" value="ArgE/DapE_CS"/>
</dbReference>
<dbReference type="PROSITE" id="PS00758">
    <property type="entry name" value="ARGE_DAPE_CPG2_1"/>
    <property type="match status" value="1"/>
</dbReference>
<comment type="caution">
    <text evidence="7">The sequence shown here is derived from an EMBL/GenBank/DDBJ whole genome shotgun (WGS) entry which is preliminary data.</text>
</comment>
<evidence type="ECO:0000256" key="4">
    <source>
        <dbReference type="ARBA" id="ARBA00022833"/>
    </source>
</evidence>
<dbReference type="GO" id="GO:0046872">
    <property type="term" value="F:metal ion binding"/>
    <property type="evidence" value="ECO:0007669"/>
    <property type="project" value="UniProtKB-KW"/>
</dbReference>
<evidence type="ECO:0000313" key="8">
    <source>
        <dbReference type="Proteomes" id="UP000050454"/>
    </source>
</evidence>
<evidence type="ECO:0000256" key="2">
    <source>
        <dbReference type="ARBA" id="ARBA00022723"/>
    </source>
</evidence>
<dbReference type="OrthoDB" id="9792335at2"/>
<dbReference type="CDD" id="cd05651">
    <property type="entry name" value="M20_ArgE_DapE-like"/>
    <property type="match status" value="1"/>
</dbReference>
<proteinExistence type="predicted"/>
<evidence type="ECO:0000256" key="5">
    <source>
        <dbReference type="ARBA" id="ARBA00023285"/>
    </source>
</evidence>
<dbReference type="AlphaFoldDB" id="A0A0P7BTL7"/>
<evidence type="ECO:0000256" key="1">
    <source>
        <dbReference type="ARBA" id="ARBA00001947"/>
    </source>
</evidence>
<organism evidence="7 8">
    <name type="scientific">Jiulongibacter sediminis</name>
    <dbReference type="NCBI Taxonomy" id="1605367"/>
    <lineage>
        <taxon>Bacteria</taxon>
        <taxon>Pseudomonadati</taxon>
        <taxon>Bacteroidota</taxon>
        <taxon>Cytophagia</taxon>
        <taxon>Cytophagales</taxon>
        <taxon>Leadbetterellaceae</taxon>
        <taxon>Jiulongibacter</taxon>
    </lineage>
</organism>
<dbReference type="Gene3D" id="3.30.70.360">
    <property type="match status" value="1"/>
</dbReference>
<sequence length="363" mass="40169">MVDELLKKEAIELLKKLIATPSLSREEDETAYLIEEFFRERNIPFSRLGNNIWSRNQHFDKSKPTILLNSHHDTVKPNASYTRDPHEPTVEGDILYGLGSNDAGGPLVALLATFVHFYYDSSLPFNLIFAASAEEEISGKNGIELLLKDLPPITFGIVGEPTSLDLSIAEKGLMVLDCLVKGKAGHAARNEGENTITKAMKDISWFQTFEFPKISETLGKMKMSLTVINAGSQHNVVPDECRFTVDVRVTDAYSLTETLEIINSKVSCEVTPRSVRLNSSGISKNHPILDVAKSLQLKTYGSPTLSDQALMPFETVKLGPGDSARSHTADEFIKLSEINAGIELYAKVLKELKNNPEFSQRGI</sequence>
<dbReference type="Gene3D" id="3.40.630.10">
    <property type="entry name" value="Zn peptidases"/>
    <property type="match status" value="1"/>
</dbReference>
<dbReference type="PANTHER" id="PTHR43808">
    <property type="entry name" value="ACETYLORNITHINE DEACETYLASE"/>
    <property type="match status" value="1"/>
</dbReference>
<keyword evidence="3" id="KW-0378">Hydrolase</keyword>
<evidence type="ECO:0000259" key="6">
    <source>
        <dbReference type="Pfam" id="PF07687"/>
    </source>
</evidence>
<keyword evidence="5" id="KW-0170">Cobalt</keyword>
<name>A0A0P7BTL7_9BACT</name>
<dbReference type="InterPro" id="IPR011650">
    <property type="entry name" value="Peptidase_M20_dimer"/>
</dbReference>
<keyword evidence="4" id="KW-0862">Zinc</keyword>
<dbReference type="GO" id="GO:0006526">
    <property type="term" value="P:L-arginine biosynthetic process"/>
    <property type="evidence" value="ECO:0007669"/>
    <property type="project" value="TreeGrafter"/>
</dbReference>
<gene>
    <name evidence="7" type="ORF">AFM12_11905</name>
</gene>
<dbReference type="GO" id="GO:0008777">
    <property type="term" value="F:acetylornithine deacetylase activity"/>
    <property type="evidence" value="ECO:0007669"/>
    <property type="project" value="TreeGrafter"/>
</dbReference>
<keyword evidence="2" id="KW-0479">Metal-binding</keyword>
<accession>A0A0P7BTL7</accession>
<dbReference type="InterPro" id="IPR002933">
    <property type="entry name" value="Peptidase_M20"/>
</dbReference>
<dbReference type="Pfam" id="PF01546">
    <property type="entry name" value="Peptidase_M20"/>
    <property type="match status" value="1"/>
</dbReference>
<dbReference type="SUPFAM" id="SSF55031">
    <property type="entry name" value="Bacterial exopeptidase dimerisation domain"/>
    <property type="match status" value="1"/>
</dbReference>
<dbReference type="PANTHER" id="PTHR43808:SF31">
    <property type="entry name" value="N-ACETYL-L-CITRULLINE DEACETYLASE"/>
    <property type="match status" value="1"/>
</dbReference>
<reference evidence="7 8" key="1">
    <citation type="submission" date="2015-07" db="EMBL/GenBank/DDBJ databases">
        <title>The draft genome sequence of Leadbetterella sp. JN14-9.</title>
        <authorList>
            <person name="Liu Y."/>
            <person name="Du J."/>
            <person name="Shao Z."/>
        </authorList>
    </citation>
    <scope>NUCLEOTIDE SEQUENCE [LARGE SCALE GENOMIC DNA]</scope>
    <source>
        <strain evidence="7 8">JN14-9</strain>
    </source>
</reference>
<dbReference type="InterPro" id="IPR050072">
    <property type="entry name" value="Peptidase_M20A"/>
</dbReference>
<comment type="cofactor">
    <cofactor evidence="1">
        <name>Zn(2+)</name>
        <dbReference type="ChEBI" id="CHEBI:29105"/>
    </cofactor>
</comment>
<protein>
    <submittedName>
        <fullName evidence="7">Acetylornithine deacetylase</fullName>
    </submittedName>
</protein>
<dbReference type="PATRIC" id="fig|1605367.3.peg.3783"/>
<dbReference type="EMBL" id="LGTQ01000009">
    <property type="protein sequence ID" value="KPM48143.1"/>
    <property type="molecule type" value="Genomic_DNA"/>
</dbReference>
<feature type="domain" description="Peptidase M20 dimerisation" evidence="6">
    <location>
        <begin position="168"/>
        <end position="266"/>
    </location>
</feature>
<dbReference type="STRING" id="1605367.AFM12_11905"/>